<accession>A0A0Q3SHM2</accession>
<dbReference type="Gene3D" id="3.40.1390.10">
    <property type="entry name" value="MurE/MurF, N-terminal domain"/>
    <property type="match status" value="1"/>
</dbReference>
<dbReference type="Proteomes" id="UP000050996">
    <property type="component" value="Unassembled WGS sequence"/>
</dbReference>
<proteinExistence type="predicted"/>
<dbReference type="PATRIC" id="fig|1637975.4.peg.1926"/>
<reference evidence="1 2" key="1">
    <citation type="submission" date="2015-09" db="EMBL/GenBank/DDBJ databases">
        <title>Genome sequencing project for genomic taxonomy and phylogenomics of Bacillus-like bacteria.</title>
        <authorList>
            <person name="Liu B."/>
            <person name="Wang J."/>
            <person name="Zhu Y."/>
            <person name="Liu G."/>
            <person name="Chen Q."/>
            <person name="Chen Z."/>
            <person name="Lan J."/>
            <person name="Che J."/>
            <person name="Ge C."/>
            <person name="Shi H."/>
            <person name="Pan Z."/>
            <person name="Liu X."/>
        </authorList>
    </citation>
    <scope>NUCLEOTIDE SEQUENCE [LARGE SCALE GENOMIC DNA]</scope>
    <source>
        <strain evidence="1 2">FJAT-18043</strain>
    </source>
</reference>
<name>A0A0Q3SHM2_9BACI</name>
<dbReference type="RefSeq" id="WP_056684035.1">
    <property type="nucleotide sequence ID" value="NZ_LJIX01000006.1"/>
</dbReference>
<organism evidence="1 2">
    <name type="scientific">Cytobacillus solani</name>
    <dbReference type="NCBI Taxonomy" id="1637975"/>
    <lineage>
        <taxon>Bacteria</taxon>
        <taxon>Bacillati</taxon>
        <taxon>Bacillota</taxon>
        <taxon>Bacilli</taxon>
        <taxon>Bacillales</taxon>
        <taxon>Bacillaceae</taxon>
        <taxon>Cytobacillus</taxon>
    </lineage>
</organism>
<evidence type="ECO:0000313" key="1">
    <source>
        <dbReference type="EMBL" id="KQL18996.1"/>
    </source>
</evidence>
<comment type="caution">
    <text evidence="1">The sequence shown here is derived from an EMBL/GenBank/DDBJ whole genome shotgun (WGS) entry which is preliminary data.</text>
</comment>
<dbReference type="SUPFAM" id="SSF63418">
    <property type="entry name" value="MurE/MurF N-terminal domain"/>
    <property type="match status" value="1"/>
</dbReference>
<evidence type="ECO:0000313" key="2">
    <source>
        <dbReference type="Proteomes" id="UP000050996"/>
    </source>
</evidence>
<gene>
    <name evidence="1" type="ORF">AN957_10685</name>
</gene>
<keyword evidence="2" id="KW-1185">Reference proteome</keyword>
<dbReference type="STRING" id="1637975.AN957_10685"/>
<sequence>MFLTYGDLAKLFPNKYGIQDHELYFHTVVSNSAVLQPKGLFIPFEDGSGKLSQAIENGAIAALWDEKENIPSYTPNHFPIFITNDLLKGLKDMMELYIENLRKMEQTRKEVTNFLFLDEVRLKETKSTYDIAVMTEKIRTVKERLQIGKEGAK</sequence>
<protein>
    <submittedName>
        <fullName evidence="1">Uncharacterized protein</fullName>
    </submittedName>
</protein>
<dbReference type="InterPro" id="IPR035911">
    <property type="entry name" value="MurE/MurF_N"/>
</dbReference>
<dbReference type="AlphaFoldDB" id="A0A0Q3SHM2"/>
<dbReference type="EMBL" id="LJIX01000006">
    <property type="protein sequence ID" value="KQL18996.1"/>
    <property type="molecule type" value="Genomic_DNA"/>
</dbReference>